<reference evidence="5 6" key="1">
    <citation type="journal article" date="2018" name="Nat. Ecol. Evol.">
        <title>Pezizomycetes genomes reveal the molecular basis of ectomycorrhizal truffle lifestyle.</title>
        <authorList>
            <person name="Murat C."/>
            <person name="Payen T."/>
            <person name="Noel B."/>
            <person name="Kuo A."/>
            <person name="Morin E."/>
            <person name="Chen J."/>
            <person name="Kohler A."/>
            <person name="Krizsan K."/>
            <person name="Balestrini R."/>
            <person name="Da Silva C."/>
            <person name="Montanini B."/>
            <person name="Hainaut M."/>
            <person name="Levati E."/>
            <person name="Barry K.W."/>
            <person name="Belfiori B."/>
            <person name="Cichocki N."/>
            <person name="Clum A."/>
            <person name="Dockter R.B."/>
            <person name="Fauchery L."/>
            <person name="Guy J."/>
            <person name="Iotti M."/>
            <person name="Le Tacon F."/>
            <person name="Lindquist E.A."/>
            <person name="Lipzen A."/>
            <person name="Malagnac F."/>
            <person name="Mello A."/>
            <person name="Molinier V."/>
            <person name="Miyauchi S."/>
            <person name="Poulain J."/>
            <person name="Riccioni C."/>
            <person name="Rubini A."/>
            <person name="Sitrit Y."/>
            <person name="Splivallo R."/>
            <person name="Traeger S."/>
            <person name="Wang M."/>
            <person name="Zifcakova L."/>
            <person name="Wipf D."/>
            <person name="Zambonelli A."/>
            <person name="Paolocci F."/>
            <person name="Nowrousian M."/>
            <person name="Ottonello S."/>
            <person name="Baldrian P."/>
            <person name="Spatafora J.W."/>
            <person name="Henrissat B."/>
            <person name="Nagy L.G."/>
            <person name="Aury J.M."/>
            <person name="Wincker P."/>
            <person name="Grigoriev I.V."/>
            <person name="Bonfante P."/>
            <person name="Martin F.M."/>
        </authorList>
    </citation>
    <scope>NUCLEOTIDE SEQUENCE [LARGE SCALE GENOMIC DNA]</scope>
    <source>
        <strain evidence="5 6">RN42</strain>
    </source>
</reference>
<feature type="repeat" description="ANK" evidence="2">
    <location>
        <begin position="658"/>
        <end position="691"/>
    </location>
</feature>
<organism evidence="5 6">
    <name type="scientific">Ascobolus immersus RN42</name>
    <dbReference type="NCBI Taxonomy" id="1160509"/>
    <lineage>
        <taxon>Eukaryota</taxon>
        <taxon>Fungi</taxon>
        <taxon>Dikarya</taxon>
        <taxon>Ascomycota</taxon>
        <taxon>Pezizomycotina</taxon>
        <taxon>Pezizomycetes</taxon>
        <taxon>Pezizales</taxon>
        <taxon>Ascobolaceae</taxon>
        <taxon>Ascobolus</taxon>
    </lineage>
</organism>
<dbReference type="Pfam" id="PF12796">
    <property type="entry name" value="Ank_2"/>
    <property type="match status" value="1"/>
</dbReference>
<dbReference type="EMBL" id="ML119738">
    <property type="protein sequence ID" value="RPA76764.1"/>
    <property type="molecule type" value="Genomic_DNA"/>
</dbReference>
<feature type="domain" description="GPI inositol-deacylase winged helix" evidence="3">
    <location>
        <begin position="400"/>
        <end position="484"/>
    </location>
</feature>
<dbReference type="PROSITE" id="PS50297">
    <property type="entry name" value="ANK_REP_REGION"/>
    <property type="match status" value="1"/>
</dbReference>
<accession>A0A3N4I4I7</accession>
<feature type="repeat" description="ANK" evidence="2">
    <location>
        <begin position="694"/>
        <end position="715"/>
    </location>
</feature>
<evidence type="ECO:0000256" key="2">
    <source>
        <dbReference type="PROSITE-ProRule" id="PRU00023"/>
    </source>
</evidence>
<dbReference type="Gene3D" id="1.25.40.20">
    <property type="entry name" value="Ankyrin repeat-containing domain"/>
    <property type="match status" value="2"/>
</dbReference>
<dbReference type="InterPro" id="IPR056884">
    <property type="entry name" value="NPHP3-like_N"/>
</dbReference>
<dbReference type="STRING" id="1160509.A0A3N4I4I7"/>
<dbReference type="Pfam" id="PF24883">
    <property type="entry name" value="NPHP3_N"/>
    <property type="match status" value="1"/>
</dbReference>
<name>A0A3N4I4I7_ASCIM</name>
<dbReference type="PANTHER" id="PTHR10039">
    <property type="entry name" value="AMELOGENIN"/>
    <property type="match status" value="1"/>
</dbReference>
<gene>
    <name evidence="5" type="ORF">BJ508DRAFT_417463</name>
</gene>
<dbReference type="OrthoDB" id="195446at2759"/>
<evidence type="ECO:0000313" key="5">
    <source>
        <dbReference type="EMBL" id="RPA76764.1"/>
    </source>
</evidence>
<dbReference type="PROSITE" id="PS50088">
    <property type="entry name" value="ANK_REPEAT"/>
    <property type="match status" value="2"/>
</dbReference>
<dbReference type="SMART" id="SM00248">
    <property type="entry name" value="ANK"/>
    <property type="match status" value="6"/>
</dbReference>
<protein>
    <submittedName>
        <fullName evidence="5">Ankyrin</fullName>
    </submittedName>
</protein>
<feature type="domain" description="Nephrocystin 3-like N-terminal" evidence="4">
    <location>
        <begin position="120"/>
        <end position="293"/>
    </location>
</feature>
<keyword evidence="6" id="KW-1185">Reference proteome</keyword>
<dbReference type="Proteomes" id="UP000275078">
    <property type="component" value="Unassembled WGS sequence"/>
</dbReference>
<dbReference type="InterPro" id="IPR002110">
    <property type="entry name" value="Ankyrin_rpt"/>
</dbReference>
<dbReference type="PANTHER" id="PTHR10039:SF15">
    <property type="entry name" value="NACHT DOMAIN-CONTAINING PROTEIN"/>
    <property type="match status" value="1"/>
</dbReference>
<dbReference type="PRINTS" id="PR01415">
    <property type="entry name" value="ANKYRIN"/>
</dbReference>
<proteinExistence type="predicted"/>
<evidence type="ECO:0000259" key="3">
    <source>
        <dbReference type="Pfam" id="PF22939"/>
    </source>
</evidence>
<sequence>MKRTKRIRWAVSSSKAFAKAADRLESYKSLFELAIAGDNREVVKKTMEIIQDLQATSERLVEKVDYGISVTQDMSRHIGALKRHKREHAEDQERAKFVSALCLFDFDAVQQERYSDHQDGTGTWFLESEPFQRWMKGLERVLYCPGVPGAGKSTLSSIVINRLKEEARIQRAGSGLHSNSFPVKPIAVSFAYCNYKESGQSSSRLLGNILGQLIKQLPDVPAEIRLLYHKPPWRVADLLTALKRVLYHLKAAYIVVDALDELGEGESARSEFVTALRKLSSTSDNAFLLVTSRPLADVDELFEEDLRLEIRASEKDLRVFIESRLTNASRRLRLLINDNNALRQQILGAIVESSDGMFLLAKLQMESLSNKYNIQDLKRALEGLPKKLYDSYDLTMERIMRQEEEDRDLALTILGWMRFALRPLTPRELQYGLAITPGVLEVDEERLVHESIFAAVCGGLVTVDKYGNIRFTHYTVHEYLKDRQDSLFPQFEAMIARKCLVCMSSPAGSPQFAKEFDACVRTSASRDTSMCGDSSPVYNGRMDFHKYVFEYGWNHLRNSQAFQTVQFECIRMLRLPPNCHFLTFIRRHFRCDPDIPTESFEYVPPGLTGETGESILFEDYYGSIANGTALDNAAYFGLDRIVAALLRAGNNPNKIVPDGGSALHTAVRRGQILVIRELVNTVDVNLNIRDKLEGGNTPLHVASRLQHTEIVRILLATNRVDPYVKSVSGDTALHYALENMNWEVATLILHYIATKVRMWLRVIRSASEVVQVVEDKVCDSSINGPAPHELETPSRYYFETTPEVILRDILQQQSEVYLSILFKADVITESRQILPPVRAALSRAARTSKSEKFVGFLVGILTHAGVCPLQDIVDRMSGQQFNKAGPEDCPLLVALSYSNTPVVKCLLECILSRTDIGAQDLIVGVGLGSKSITILGAAVSEGGGLRTQCRYWEESNSTLGNVDDTIQYLLDSLVKGGIDPFRVVTTRAARLNVILNAAFWGNRFALACLTERSVLAQVNENLLLDCLGNALCGITHGWCESKGSHSVTALTNVMEYLVRRIGKAGRSSIRRIAQRHQLLFNELLCRYAIPCGHRGMVAALLESSVDESELLHIAAGDPHGSVLHKAVLTFCHRKARNFTTSSTSKDCLEIIRMLLRKGANLTATDQKGRTALDLALELAPSCTDKGEEDVVEVLRAAYLENPEVRLQRCQWFSVWSENSSPRPTYPSDWAYFRSGLRAEYDRLVEASRPVEEPVDKWIRRMTSEGCGCRRRLEPDTEMMDLGEVKVEVEDKMTVYLQRRRILQCEKDMDQPVLARIRSVQLSSNPKANYMRKFLERSWAYYMPPPPDGFTEAQVQAGLKFLSPPKTDSKLVSYDATVQNLEAQYNTIWGDGGPGLANCKSSY</sequence>
<dbReference type="InterPro" id="IPR027417">
    <property type="entry name" value="P-loop_NTPase"/>
</dbReference>
<dbReference type="InterPro" id="IPR054471">
    <property type="entry name" value="GPIID_WHD"/>
</dbReference>
<dbReference type="Pfam" id="PF22939">
    <property type="entry name" value="WHD_GPIID"/>
    <property type="match status" value="1"/>
</dbReference>
<dbReference type="SUPFAM" id="SSF48403">
    <property type="entry name" value="Ankyrin repeat"/>
    <property type="match status" value="1"/>
</dbReference>
<evidence type="ECO:0000313" key="6">
    <source>
        <dbReference type="Proteomes" id="UP000275078"/>
    </source>
</evidence>
<dbReference type="Gene3D" id="3.40.50.300">
    <property type="entry name" value="P-loop containing nucleotide triphosphate hydrolases"/>
    <property type="match status" value="1"/>
</dbReference>
<keyword evidence="2" id="KW-0040">ANK repeat</keyword>
<dbReference type="InterPro" id="IPR036770">
    <property type="entry name" value="Ankyrin_rpt-contain_sf"/>
</dbReference>
<dbReference type="SUPFAM" id="SSF52540">
    <property type="entry name" value="P-loop containing nucleoside triphosphate hydrolases"/>
    <property type="match status" value="1"/>
</dbReference>
<evidence type="ECO:0000256" key="1">
    <source>
        <dbReference type="ARBA" id="ARBA00022737"/>
    </source>
</evidence>
<evidence type="ECO:0000259" key="4">
    <source>
        <dbReference type="Pfam" id="PF24883"/>
    </source>
</evidence>
<keyword evidence="1" id="KW-0677">Repeat</keyword>